<name>A0ABU9AV67_9BACT</name>
<feature type="region of interest" description="Disordered" evidence="1">
    <location>
        <begin position="363"/>
        <end position="386"/>
    </location>
</feature>
<dbReference type="RefSeq" id="WP_341405289.1">
    <property type="nucleotide sequence ID" value="NZ_JBBUKT010000005.1"/>
</dbReference>
<evidence type="ECO:0000256" key="1">
    <source>
        <dbReference type="SAM" id="MobiDB-lite"/>
    </source>
</evidence>
<evidence type="ECO:0000256" key="2">
    <source>
        <dbReference type="SAM" id="SignalP"/>
    </source>
</evidence>
<organism evidence="3 4">
    <name type="scientific">Luteolibacter soli</name>
    <dbReference type="NCBI Taxonomy" id="3135280"/>
    <lineage>
        <taxon>Bacteria</taxon>
        <taxon>Pseudomonadati</taxon>
        <taxon>Verrucomicrobiota</taxon>
        <taxon>Verrucomicrobiia</taxon>
        <taxon>Verrucomicrobiales</taxon>
        <taxon>Verrucomicrobiaceae</taxon>
        <taxon>Luteolibacter</taxon>
    </lineage>
</organism>
<evidence type="ECO:0000313" key="4">
    <source>
        <dbReference type="Proteomes" id="UP001371305"/>
    </source>
</evidence>
<reference evidence="3 4" key="1">
    <citation type="submission" date="2024-04" db="EMBL/GenBank/DDBJ databases">
        <title>Luteolibacter sp. isolated from soil.</title>
        <authorList>
            <person name="An J."/>
        </authorList>
    </citation>
    <scope>NUCLEOTIDE SEQUENCE [LARGE SCALE GENOMIC DNA]</scope>
    <source>
        <strain evidence="3 4">Y139</strain>
    </source>
</reference>
<gene>
    <name evidence="3" type="ORF">WKV53_14080</name>
</gene>
<evidence type="ECO:0000313" key="3">
    <source>
        <dbReference type="EMBL" id="MEK7951641.1"/>
    </source>
</evidence>
<dbReference type="EMBL" id="JBBUKT010000005">
    <property type="protein sequence ID" value="MEK7951641.1"/>
    <property type="molecule type" value="Genomic_DNA"/>
</dbReference>
<evidence type="ECO:0008006" key="5">
    <source>
        <dbReference type="Google" id="ProtNLM"/>
    </source>
</evidence>
<accession>A0ABU9AV67</accession>
<proteinExistence type="predicted"/>
<feature type="compositionally biased region" description="Basic and acidic residues" evidence="1">
    <location>
        <begin position="374"/>
        <end position="385"/>
    </location>
</feature>
<protein>
    <recommendedName>
        <fullName evidence="5">Porin</fullName>
    </recommendedName>
</protein>
<comment type="caution">
    <text evidence="3">The sequence shown here is derived from an EMBL/GenBank/DDBJ whole genome shotgun (WGS) entry which is preliminary data.</text>
</comment>
<keyword evidence="2" id="KW-0732">Signal</keyword>
<sequence length="524" mass="58473">MNKKLAIAALAASPLVLHAQEKKETPKAATEIPFSIKGIFGEDHPYSATLGFTLLKSPNTLLMERVEVPLIETEQVKQALRELVIAEAREKGKPIDNDETKIAAAIETKKKTVGVPVWDKEKGLKFLKPEEYEKHRLTSSLRMYRAEEKDELDKNGKPTGKKVKAIAKDSNDKPIEEGSAILFGIRDSFSRYNYSQEGLAFDYSNSNGNDSMVLKGAIISDIYWGALYNNEGIKAPWNNDHYRFSIKTGVEFNTDEVAKKEVDQTSVYLLANFQANPDLDAHMFAIKDWFQITSPQFLQVGAAWDHDDLTGTDDLRWIVDWQPRFYLLNDRSWIARSIGINTLMRFDKDKYFSLNKNPTVKEKATPNKAALVGDRSESPDGKADLAPDESPWYTYIPADVKLAGGSDIWDTLSGGREDLDKTTLEWKLGLIVGNSDWAFRAGYLAEGVSAVSDLGGTHIGHSIFAEVGLGNFTGKIAGQEVPNETPLPKADIGAATLFAKYKFGERAPDFKNEDLFQVGLRMRF</sequence>
<feature type="signal peptide" evidence="2">
    <location>
        <begin position="1"/>
        <end position="19"/>
    </location>
</feature>
<keyword evidence="4" id="KW-1185">Reference proteome</keyword>
<feature type="chain" id="PRO_5045766492" description="Porin" evidence="2">
    <location>
        <begin position="20"/>
        <end position="524"/>
    </location>
</feature>
<dbReference type="Proteomes" id="UP001371305">
    <property type="component" value="Unassembled WGS sequence"/>
</dbReference>